<sequence>MVQTPTSKIASINYLCLPARGFFPSLLPMFLSSVYETLVLSTDKPSTITVLKDYFKAEITLYHPCYIDRVNIKVLCLGSEIRYKADGKHLIRNKGRFKWGSLRRFQKVRTLSTFGKNWGLFDRGCLDPSGRKRKCGDFREGRFRILEMRNFEVLAACLNMKYMAHSEKLIFFPGSFIFSGLTGLCSIGLVSQLKNVAILIIASIIEEGVLNDRVLNVAILKILDVAILHHAKFDVKKYQTFLSLVSQAPFFCGLSQVLVGIDDAYTFFLSLTLANKLILKANILKLIFSHFYLSLFPDCIIWFQRLSHLCLLFFIYRFYDSRDIPSLLSEILKIIPLCSLLIFPSLQRISAILSIFNQMETFSDQCLNCIGLYNKKEILPKAALLESAQNATSSTPLKQTDLRPLKEKFPSHPPLMTNQTSQINIPIQPSSPRKLAAVQRYPPHLPWENDGELNCTTADLMLRPRNFQKAPGRRGLDSGAYTYNLLHNKPDGVLNAARLVGCPEFGHIKDFVLNVAILRTVDTILHMYTLKTPSFKKARTTSSFCLLVMPQLDTCRSCFSEFLFFCLIAKLKNPLVSGLSQNCIQWPLIHMGYMGPVQFPKKFKKLIIWVYKSVNLKNKTIKSAISPRFLANTIFNSQCKMEFSPYQLLQDFFPRTEMMNWPTALHFKKIISK</sequence>
<keyword evidence="1" id="KW-0812">Transmembrane</keyword>
<feature type="transmembrane region" description="Helical" evidence="1">
    <location>
        <begin position="169"/>
        <end position="190"/>
    </location>
</feature>
<dbReference type="Proteomes" id="UP000037035">
    <property type="component" value="Unassembled WGS sequence"/>
</dbReference>
<keyword evidence="3" id="KW-1185">Reference proteome</keyword>
<evidence type="ECO:0000256" key="1">
    <source>
        <dbReference type="SAM" id="Phobius"/>
    </source>
</evidence>
<protein>
    <submittedName>
        <fullName evidence="2">Uncharacterized protein</fullName>
    </submittedName>
</protein>
<comment type="caution">
    <text evidence="2">The sequence shown here is derived from an EMBL/GenBank/DDBJ whole genome shotgun (WGS) entry which is preliminary data.</text>
</comment>
<accession>A0A0L6V670</accession>
<name>A0A0L6V670_9BASI</name>
<dbReference type="VEuPathDB" id="FungiDB:VP01_2629g3"/>
<reference evidence="2 3" key="1">
    <citation type="submission" date="2015-08" db="EMBL/GenBank/DDBJ databases">
        <title>Next Generation Sequencing and Analysis of the Genome of Puccinia sorghi L Schw, the Causal Agent of Maize Common Rust.</title>
        <authorList>
            <person name="Rochi L."/>
            <person name="Burguener G."/>
            <person name="Darino M."/>
            <person name="Turjanski A."/>
            <person name="Kreff E."/>
            <person name="Dieguez M.J."/>
            <person name="Sacco F."/>
        </authorList>
    </citation>
    <scope>NUCLEOTIDE SEQUENCE [LARGE SCALE GENOMIC DNA]</scope>
    <source>
        <strain evidence="2 3">RO10H11247</strain>
    </source>
</reference>
<keyword evidence="1" id="KW-1133">Transmembrane helix</keyword>
<organism evidence="2 3">
    <name type="scientific">Puccinia sorghi</name>
    <dbReference type="NCBI Taxonomy" id="27349"/>
    <lineage>
        <taxon>Eukaryota</taxon>
        <taxon>Fungi</taxon>
        <taxon>Dikarya</taxon>
        <taxon>Basidiomycota</taxon>
        <taxon>Pucciniomycotina</taxon>
        <taxon>Pucciniomycetes</taxon>
        <taxon>Pucciniales</taxon>
        <taxon>Pucciniaceae</taxon>
        <taxon>Puccinia</taxon>
    </lineage>
</organism>
<evidence type="ECO:0000313" key="3">
    <source>
        <dbReference type="Proteomes" id="UP000037035"/>
    </source>
</evidence>
<dbReference type="EMBL" id="LAVV01007534">
    <property type="protein sequence ID" value="KNZ55625.1"/>
    <property type="molecule type" value="Genomic_DNA"/>
</dbReference>
<dbReference type="AlphaFoldDB" id="A0A0L6V670"/>
<keyword evidence="1" id="KW-0472">Membrane</keyword>
<proteinExistence type="predicted"/>
<gene>
    <name evidence="2" type="ORF">VP01_2629g3</name>
</gene>
<evidence type="ECO:0000313" key="2">
    <source>
        <dbReference type="EMBL" id="KNZ55625.1"/>
    </source>
</evidence>